<dbReference type="InterPro" id="IPR019920">
    <property type="entry name" value="F420-binding_dom_put"/>
</dbReference>
<protein>
    <submittedName>
        <fullName evidence="3">PPOX class F420-dependent oxidoreductase</fullName>
    </submittedName>
</protein>
<dbReference type="PANTHER" id="PTHR35176:SF6">
    <property type="entry name" value="HEME OXYGENASE HI_0854-RELATED"/>
    <property type="match status" value="1"/>
</dbReference>
<gene>
    <name evidence="3" type="ORF">RM423_16835</name>
</gene>
<feature type="domain" description="Pyridoxamine 5'-phosphate oxidase N-terminal" evidence="2">
    <location>
        <begin position="5"/>
        <end position="126"/>
    </location>
</feature>
<dbReference type="Proteomes" id="UP001183176">
    <property type="component" value="Unassembled WGS sequence"/>
</dbReference>
<evidence type="ECO:0000313" key="4">
    <source>
        <dbReference type="Proteomes" id="UP001183176"/>
    </source>
</evidence>
<dbReference type="SUPFAM" id="SSF50475">
    <property type="entry name" value="FMN-binding split barrel"/>
    <property type="match status" value="1"/>
</dbReference>
<dbReference type="Pfam" id="PF01243">
    <property type="entry name" value="PNPOx_N"/>
    <property type="match status" value="1"/>
</dbReference>
<comment type="caution">
    <text evidence="3">The sequence shown here is derived from an EMBL/GenBank/DDBJ whole genome shotgun (WGS) entry which is preliminary data.</text>
</comment>
<dbReference type="NCBIfam" id="TIGR03618">
    <property type="entry name" value="Rv1155_F420"/>
    <property type="match status" value="1"/>
</dbReference>
<evidence type="ECO:0000256" key="1">
    <source>
        <dbReference type="ARBA" id="ARBA00023002"/>
    </source>
</evidence>
<sequence>MELPEPLLALLKRPSPCYIATTMPDGSPQLTQTWVDTDGEHVLINTVQGFQKIRNIERDPRVALTVSDPESPFRYFEVRGRVTSISAEGGAEHIEQLAQRYLGTAYPWYGGRDQTRLILTIEADKVGGTG</sequence>
<keyword evidence="4" id="KW-1185">Reference proteome</keyword>
<dbReference type="InterPro" id="IPR011576">
    <property type="entry name" value="Pyridox_Oxase_N"/>
</dbReference>
<dbReference type="InterPro" id="IPR012349">
    <property type="entry name" value="Split_barrel_FMN-bd"/>
</dbReference>
<dbReference type="RefSeq" id="WP_311424204.1">
    <property type="nucleotide sequence ID" value="NZ_JAVREH010000027.1"/>
</dbReference>
<evidence type="ECO:0000313" key="3">
    <source>
        <dbReference type="EMBL" id="MDT0263058.1"/>
    </source>
</evidence>
<proteinExistence type="predicted"/>
<keyword evidence="1" id="KW-0560">Oxidoreductase</keyword>
<organism evidence="3 4">
    <name type="scientific">Jatrophihabitans lederbergiae</name>
    <dbReference type="NCBI Taxonomy" id="3075547"/>
    <lineage>
        <taxon>Bacteria</taxon>
        <taxon>Bacillati</taxon>
        <taxon>Actinomycetota</taxon>
        <taxon>Actinomycetes</taxon>
        <taxon>Jatrophihabitantales</taxon>
        <taxon>Jatrophihabitantaceae</taxon>
        <taxon>Jatrophihabitans</taxon>
    </lineage>
</organism>
<reference evidence="4" key="1">
    <citation type="submission" date="2023-07" db="EMBL/GenBank/DDBJ databases">
        <title>30 novel species of actinomycetes from the DSMZ collection.</title>
        <authorList>
            <person name="Nouioui I."/>
        </authorList>
    </citation>
    <scope>NUCLEOTIDE SEQUENCE [LARGE SCALE GENOMIC DNA]</scope>
    <source>
        <strain evidence="4">DSM 44399</strain>
    </source>
</reference>
<accession>A0ABU2JDJ2</accession>
<dbReference type="EMBL" id="JAVREH010000027">
    <property type="protein sequence ID" value="MDT0263058.1"/>
    <property type="molecule type" value="Genomic_DNA"/>
</dbReference>
<dbReference type="Gene3D" id="2.30.110.10">
    <property type="entry name" value="Electron Transport, Fmn-binding Protein, Chain A"/>
    <property type="match status" value="1"/>
</dbReference>
<name>A0ABU2JDJ2_9ACTN</name>
<evidence type="ECO:0000259" key="2">
    <source>
        <dbReference type="Pfam" id="PF01243"/>
    </source>
</evidence>
<dbReference type="PANTHER" id="PTHR35176">
    <property type="entry name" value="HEME OXYGENASE HI_0854-RELATED"/>
    <property type="match status" value="1"/>
</dbReference>
<dbReference type="InterPro" id="IPR052019">
    <property type="entry name" value="F420H2_bilvrd_red/Heme_oxyg"/>
</dbReference>